<accession>A0ABP8ZE00</accession>
<comment type="subcellular location">
    <subcellularLocation>
        <location evidence="1">Cell membrane</location>
        <topology evidence="1">Multi-pass membrane protein</topology>
    </subcellularLocation>
</comment>
<name>A0ABP8ZE00_9ACTN</name>
<protein>
    <recommendedName>
        <fullName evidence="9">Flippase-like domain-containing protein</fullName>
    </recommendedName>
</protein>
<keyword evidence="8" id="KW-1185">Reference proteome</keyword>
<evidence type="ECO:0008006" key="9">
    <source>
        <dbReference type="Google" id="ProtNLM"/>
    </source>
</evidence>
<evidence type="ECO:0000256" key="4">
    <source>
        <dbReference type="ARBA" id="ARBA00022989"/>
    </source>
</evidence>
<evidence type="ECO:0000313" key="8">
    <source>
        <dbReference type="Proteomes" id="UP001499882"/>
    </source>
</evidence>
<reference evidence="8" key="1">
    <citation type="journal article" date="2019" name="Int. J. Syst. Evol. Microbiol.">
        <title>The Global Catalogue of Microorganisms (GCM) 10K type strain sequencing project: providing services to taxonomists for standard genome sequencing and annotation.</title>
        <authorList>
            <consortium name="The Broad Institute Genomics Platform"/>
            <consortium name="The Broad Institute Genome Sequencing Center for Infectious Disease"/>
            <person name="Wu L."/>
            <person name="Ma J."/>
        </authorList>
    </citation>
    <scope>NUCLEOTIDE SEQUENCE [LARGE SCALE GENOMIC DNA]</scope>
    <source>
        <strain evidence="8">JCM 18532</strain>
    </source>
</reference>
<dbReference type="Pfam" id="PF03706">
    <property type="entry name" value="LPG_synthase_TM"/>
    <property type="match status" value="1"/>
</dbReference>
<feature type="transmembrane region" description="Helical" evidence="6">
    <location>
        <begin position="240"/>
        <end position="269"/>
    </location>
</feature>
<comment type="caution">
    <text evidence="7">The sequence shown here is derived from an EMBL/GenBank/DDBJ whole genome shotgun (WGS) entry which is preliminary data.</text>
</comment>
<feature type="transmembrane region" description="Helical" evidence="6">
    <location>
        <begin position="281"/>
        <end position="306"/>
    </location>
</feature>
<feature type="transmembrane region" description="Helical" evidence="6">
    <location>
        <begin position="106"/>
        <end position="125"/>
    </location>
</feature>
<feature type="transmembrane region" description="Helical" evidence="6">
    <location>
        <begin position="206"/>
        <end position="228"/>
    </location>
</feature>
<evidence type="ECO:0000256" key="2">
    <source>
        <dbReference type="ARBA" id="ARBA00022475"/>
    </source>
</evidence>
<organism evidence="7 8">
    <name type="scientific">Nocardioides endophyticus</name>
    <dbReference type="NCBI Taxonomy" id="1353775"/>
    <lineage>
        <taxon>Bacteria</taxon>
        <taxon>Bacillati</taxon>
        <taxon>Actinomycetota</taxon>
        <taxon>Actinomycetes</taxon>
        <taxon>Propionibacteriales</taxon>
        <taxon>Nocardioidaceae</taxon>
        <taxon>Nocardioides</taxon>
    </lineage>
</organism>
<sequence length="317" mass="33710">MATVMVVRLVGRVDWSEVWDALTHLAWWQIPLLLAVLVVRQVLNALPLSLYIPGVSAYRATQNDQVAILMSTIAPPPSDIALRMAMFSSWGVPVAKGLAGTLMNTLTFYIVRFGAPVVGFVLLAATGGKVGLRWADLISVAISVGIFVGLMLVIRSEALARKVGTTAGRAAHRVRKRVDPEAWAAACVQFRIDIAARFRRGFPRSLLALSAMLVVDLTMLLMALRFVGLDSSEVPVVEVAIAYLFAYPFTLFPFSGIGIVDALVLAAVVQAGGAEVEAAAVAGLVVWRVFTIGGPLALGALGLAAWRRTSGAATTSQ</sequence>
<evidence type="ECO:0000313" key="7">
    <source>
        <dbReference type="EMBL" id="GAA4753797.1"/>
    </source>
</evidence>
<feature type="transmembrane region" description="Helical" evidence="6">
    <location>
        <begin position="137"/>
        <end position="154"/>
    </location>
</feature>
<evidence type="ECO:0000256" key="5">
    <source>
        <dbReference type="ARBA" id="ARBA00023136"/>
    </source>
</evidence>
<dbReference type="Proteomes" id="UP001499882">
    <property type="component" value="Unassembled WGS sequence"/>
</dbReference>
<evidence type="ECO:0000256" key="6">
    <source>
        <dbReference type="SAM" id="Phobius"/>
    </source>
</evidence>
<evidence type="ECO:0000256" key="1">
    <source>
        <dbReference type="ARBA" id="ARBA00004651"/>
    </source>
</evidence>
<dbReference type="InterPro" id="IPR022791">
    <property type="entry name" value="L-PG_synthase/AglD"/>
</dbReference>
<keyword evidence="5 6" id="KW-0472">Membrane</keyword>
<keyword evidence="2" id="KW-1003">Cell membrane</keyword>
<evidence type="ECO:0000256" key="3">
    <source>
        <dbReference type="ARBA" id="ARBA00022692"/>
    </source>
</evidence>
<proteinExistence type="predicted"/>
<gene>
    <name evidence="7" type="ORF">GCM10023350_43890</name>
</gene>
<dbReference type="EMBL" id="BAABKN010000028">
    <property type="protein sequence ID" value="GAA4753797.1"/>
    <property type="molecule type" value="Genomic_DNA"/>
</dbReference>
<keyword evidence="4 6" id="KW-1133">Transmembrane helix</keyword>
<keyword evidence="3 6" id="KW-0812">Transmembrane</keyword>